<gene>
    <name evidence="2" type="ORF">SDC9_197781</name>
</gene>
<feature type="region of interest" description="Disordered" evidence="1">
    <location>
        <begin position="51"/>
        <end position="112"/>
    </location>
</feature>
<protein>
    <submittedName>
        <fullName evidence="2">Uncharacterized protein</fullName>
    </submittedName>
</protein>
<feature type="compositionally biased region" description="Basic and acidic residues" evidence="1">
    <location>
        <begin position="23"/>
        <end position="38"/>
    </location>
</feature>
<evidence type="ECO:0000313" key="2">
    <source>
        <dbReference type="EMBL" id="MPN50155.1"/>
    </source>
</evidence>
<reference evidence="2" key="1">
    <citation type="submission" date="2019-08" db="EMBL/GenBank/DDBJ databases">
        <authorList>
            <person name="Kucharzyk K."/>
            <person name="Murdoch R.W."/>
            <person name="Higgins S."/>
            <person name="Loffler F."/>
        </authorList>
    </citation>
    <scope>NUCLEOTIDE SEQUENCE</scope>
</reference>
<comment type="caution">
    <text evidence="2">The sequence shown here is derived from an EMBL/GenBank/DDBJ whole genome shotgun (WGS) entry which is preliminary data.</text>
</comment>
<name>A0A645IFT8_9ZZZZ</name>
<evidence type="ECO:0000256" key="1">
    <source>
        <dbReference type="SAM" id="MobiDB-lite"/>
    </source>
</evidence>
<feature type="region of interest" description="Disordered" evidence="1">
    <location>
        <begin position="16"/>
        <end position="38"/>
    </location>
</feature>
<dbReference type="AlphaFoldDB" id="A0A645IFT8"/>
<sequence length="112" mass="12715">MRQRIHRRQIGGRYIAREQWPQADEHQRGECGNAEHHLHPCSLQDAPVLDRKRGEHHRCAQHKGGVDAQRQVGTDPAQIQQRELPGVDRRVGRKQDAQDVARSQTGADGQHG</sequence>
<accession>A0A645IFT8</accession>
<feature type="compositionally biased region" description="Polar residues" evidence="1">
    <location>
        <begin position="101"/>
        <end position="112"/>
    </location>
</feature>
<dbReference type="EMBL" id="VSSQ01114058">
    <property type="protein sequence ID" value="MPN50155.1"/>
    <property type="molecule type" value="Genomic_DNA"/>
</dbReference>
<feature type="compositionally biased region" description="Basic and acidic residues" evidence="1">
    <location>
        <begin position="85"/>
        <end position="99"/>
    </location>
</feature>
<organism evidence="2">
    <name type="scientific">bioreactor metagenome</name>
    <dbReference type="NCBI Taxonomy" id="1076179"/>
    <lineage>
        <taxon>unclassified sequences</taxon>
        <taxon>metagenomes</taxon>
        <taxon>ecological metagenomes</taxon>
    </lineage>
</organism>
<proteinExistence type="predicted"/>